<proteinExistence type="predicted"/>
<name>A0A803QJS1_CANSA</name>
<protein>
    <submittedName>
        <fullName evidence="2">Uncharacterized protein</fullName>
    </submittedName>
</protein>
<reference evidence="2" key="1">
    <citation type="submission" date="2021-03" db="UniProtKB">
        <authorList>
            <consortium name="EnsemblPlants"/>
        </authorList>
    </citation>
    <scope>IDENTIFICATION</scope>
</reference>
<sequence length="149" mass="15942">MDVTRRTLTTTSASSGLPQDPMTIDPDVHVLATTRISTNPANPEGPINSTNITGLVDLANSSGPNEQPLPSRVDPPLVPQIEGLVNVEQPPRTTTDSSPQYNAGEIRLGIDEPHVDLGEDFELARLREVACQVGQTEEPHDVGCDAFAH</sequence>
<keyword evidence="3" id="KW-1185">Reference proteome</keyword>
<dbReference type="Proteomes" id="UP000596661">
    <property type="component" value="Unassembled WGS sequence"/>
</dbReference>
<evidence type="ECO:0000313" key="3">
    <source>
        <dbReference type="Proteomes" id="UP000596661"/>
    </source>
</evidence>
<dbReference type="EMBL" id="UZAU01000821">
    <property type="status" value="NOT_ANNOTATED_CDS"/>
    <property type="molecule type" value="Genomic_DNA"/>
</dbReference>
<organism evidence="2 3">
    <name type="scientific">Cannabis sativa</name>
    <name type="common">Hemp</name>
    <name type="synonym">Marijuana</name>
    <dbReference type="NCBI Taxonomy" id="3483"/>
    <lineage>
        <taxon>Eukaryota</taxon>
        <taxon>Viridiplantae</taxon>
        <taxon>Streptophyta</taxon>
        <taxon>Embryophyta</taxon>
        <taxon>Tracheophyta</taxon>
        <taxon>Spermatophyta</taxon>
        <taxon>Magnoliopsida</taxon>
        <taxon>eudicotyledons</taxon>
        <taxon>Gunneridae</taxon>
        <taxon>Pentapetalae</taxon>
        <taxon>rosids</taxon>
        <taxon>fabids</taxon>
        <taxon>Rosales</taxon>
        <taxon>Cannabaceae</taxon>
        <taxon>Cannabis</taxon>
    </lineage>
</organism>
<accession>A0A803QJS1</accession>
<evidence type="ECO:0000313" key="2">
    <source>
        <dbReference type="EnsemblPlants" id="cds.evm.model.10.1451"/>
    </source>
</evidence>
<dbReference type="EnsemblPlants" id="evm.model.10.1451">
    <property type="protein sequence ID" value="cds.evm.model.10.1451"/>
    <property type="gene ID" value="evm.TU.10.1451"/>
</dbReference>
<dbReference type="Gramene" id="evm.model.10.1451">
    <property type="protein sequence ID" value="cds.evm.model.10.1451"/>
    <property type="gene ID" value="evm.TU.10.1451"/>
</dbReference>
<dbReference type="AlphaFoldDB" id="A0A803QJS1"/>
<feature type="region of interest" description="Disordered" evidence="1">
    <location>
        <begin position="1"/>
        <end position="25"/>
    </location>
</feature>
<feature type="compositionally biased region" description="Low complexity" evidence="1">
    <location>
        <begin position="1"/>
        <end position="11"/>
    </location>
</feature>
<evidence type="ECO:0000256" key="1">
    <source>
        <dbReference type="SAM" id="MobiDB-lite"/>
    </source>
</evidence>